<feature type="compositionally biased region" description="Pro residues" evidence="1">
    <location>
        <begin position="121"/>
        <end position="134"/>
    </location>
</feature>
<reference evidence="2" key="1">
    <citation type="submission" date="2023-03" db="EMBL/GenBank/DDBJ databases">
        <title>Massive genome expansion in bonnet fungi (Mycena s.s.) driven by repeated elements and novel gene families across ecological guilds.</title>
        <authorList>
            <consortium name="Lawrence Berkeley National Laboratory"/>
            <person name="Harder C.B."/>
            <person name="Miyauchi S."/>
            <person name="Viragh M."/>
            <person name="Kuo A."/>
            <person name="Thoen E."/>
            <person name="Andreopoulos B."/>
            <person name="Lu D."/>
            <person name="Skrede I."/>
            <person name="Drula E."/>
            <person name="Henrissat B."/>
            <person name="Morin E."/>
            <person name="Kohler A."/>
            <person name="Barry K."/>
            <person name="LaButti K."/>
            <person name="Morin E."/>
            <person name="Salamov A."/>
            <person name="Lipzen A."/>
            <person name="Mereny Z."/>
            <person name="Hegedus B."/>
            <person name="Baldrian P."/>
            <person name="Stursova M."/>
            <person name="Weitz H."/>
            <person name="Taylor A."/>
            <person name="Grigoriev I.V."/>
            <person name="Nagy L.G."/>
            <person name="Martin F."/>
            <person name="Kauserud H."/>
        </authorList>
    </citation>
    <scope>NUCLEOTIDE SEQUENCE</scope>
    <source>
        <strain evidence="2">CBHHK188m</strain>
    </source>
</reference>
<proteinExistence type="predicted"/>
<comment type="caution">
    <text evidence="2">The sequence shown here is derived from an EMBL/GenBank/DDBJ whole genome shotgun (WGS) entry which is preliminary data.</text>
</comment>
<gene>
    <name evidence="2" type="ORF">DFH07DRAFT_1012996</name>
</gene>
<keyword evidence="3" id="KW-1185">Reference proteome</keyword>
<organism evidence="2 3">
    <name type="scientific">Mycena maculata</name>
    <dbReference type="NCBI Taxonomy" id="230809"/>
    <lineage>
        <taxon>Eukaryota</taxon>
        <taxon>Fungi</taxon>
        <taxon>Dikarya</taxon>
        <taxon>Basidiomycota</taxon>
        <taxon>Agaricomycotina</taxon>
        <taxon>Agaricomycetes</taxon>
        <taxon>Agaricomycetidae</taxon>
        <taxon>Agaricales</taxon>
        <taxon>Marasmiineae</taxon>
        <taxon>Mycenaceae</taxon>
        <taxon>Mycena</taxon>
    </lineage>
</organism>
<sequence>QRFQTQAHANCLIRVVPVCLRQSARHLELPWQTGNESMRALSSITIMVMMAFRCSFSPLSSRSRLYRNSGTFSFAVESRRRAGELFKVVRDGPDSQLNPPVRQITGCGFSGIIQGTDVPWRTPPASTPPPPPHTGPMAHTRQNNRFPASTSPSRPSVSGTEVPELPALEYLQVQPIYANPRQIHLTARSATAHVKVAFRRDALSTELMERCRQANHHRRLSSSSVAEDGTTATGLCVPRATAPVYRHSASWNYAPPTYSWPYSVRDEHAADDSRRLIVGVIRDRRFRDDLVVVLCAPKQGDTGRNLCPFIPHSKRRFAIRRDSSDFTVKPSLTQDLNSRARLTQSINPGHPRGDPECAHSIRLREICSIEHRASKRGKSRIPRRSFPLTRHQAAKSGNVGTSTTLTAIEGADPGYGEVGKALDVKHVQSFGPLDPCTGSPEPHGPPSQHGCRGRLSHGPIVDIF</sequence>
<dbReference type="Proteomes" id="UP001215280">
    <property type="component" value="Unassembled WGS sequence"/>
</dbReference>
<dbReference type="AlphaFoldDB" id="A0AAD7JN83"/>
<feature type="compositionally biased region" description="Polar residues" evidence="1">
    <location>
        <begin position="140"/>
        <end position="159"/>
    </location>
</feature>
<evidence type="ECO:0000313" key="3">
    <source>
        <dbReference type="Proteomes" id="UP001215280"/>
    </source>
</evidence>
<feature type="non-terminal residue" evidence="2">
    <location>
        <position position="464"/>
    </location>
</feature>
<evidence type="ECO:0000313" key="2">
    <source>
        <dbReference type="EMBL" id="KAJ7766567.1"/>
    </source>
</evidence>
<name>A0AAD7JN83_9AGAR</name>
<feature type="region of interest" description="Disordered" evidence="1">
    <location>
        <begin position="434"/>
        <end position="457"/>
    </location>
</feature>
<dbReference type="EMBL" id="JARJLG010000032">
    <property type="protein sequence ID" value="KAJ7766567.1"/>
    <property type="molecule type" value="Genomic_DNA"/>
</dbReference>
<protein>
    <submittedName>
        <fullName evidence="2">Uncharacterized protein</fullName>
    </submittedName>
</protein>
<accession>A0AAD7JN83</accession>
<feature type="region of interest" description="Disordered" evidence="1">
    <location>
        <begin position="118"/>
        <end position="161"/>
    </location>
</feature>
<evidence type="ECO:0000256" key="1">
    <source>
        <dbReference type="SAM" id="MobiDB-lite"/>
    </source>
</evidence>